<evidence type="ECO:0000259" key="1">
    <source>
        <dbReference type="Pfam" id="PF20613"/>
    </source>
</evidence>
<gene>
    <name evidence="2" type="ORF">CWI73_12110</name>
</gene>
<accession>A0A432YHJ2</accession>
<sequence>METVDVGLMLPGAQPFHDENINPTWKAHVKTHDSVIVAYVKRLSLRALYVECLCATIGRVLELPIPKPVIVKVTSTNISDMPDGKFELAFGSEDAGYPSFRRFVTNKEALDKLASLDETIDIGVFDEWIANWDRNVGNILYDGGNKFSFIDHENALDPRVNSEQPANDNQLIRVLYSGKSEFEKHQIMKSFASKTLPSYECIQLPLIAQQTYANSYLSKDEINKVIEFLEDRTVHVESLLSKRLGIKQQEMPL</sequence>
<dbReference type="Pfam" id="PF20613">
    <property type="entry name" value="HipA_2"/>
    <property type="match status" value="1"/>
</dbReference>
<evidence type="ECO:0000313" key="2">
    <source>
        <dbReference type="EMBL" id="RUO60375.1"/>
    </source>
</evidence>
<feature type="domain" description="HipA-like kinase" evidence="1">
    <location>
        <begin position="43"/>
        <end position="164"/>
    </location>
</feature>
<protein>
    <recommendedName>
        <fullName evidence="1">HipA-like kinase domain-containing protein</fullName>
    </recommendedName>
</protein>
<dbReference type="InterPro" id="IPR046748">
    <property type="entry name" value="HipA_2"/>
</dbReference>
<name>A0A432YHJ2_9GAMM</name>
<dbReference type="EMBL" id="PIQA01000017">
    <property type="protein sequence ID" value="RUO60375.1"/>
    <property type="molecule type" value="Genomic_DNA"/>
</dbReference>
<proteinExistence type="predicted"/>
<dbReference type="AlphaFoldDB" id="A0A432YHJ2"/>
<dbReference type="RefSeq" id="WP_126753019.1">
    <property type="nucleotide sequence ID" value="NZ_JBHUMT010000004.1"/>
</dbReference>
<reference evidence="2 3" key="1">
    <citation type="journal article" date="2011" name="Front. Microbiol.">
        <title>Genomic signatures of strain selection and enhancement in Bacillus atrophaeus var. globigii, a historical biowarfare simulant.</title>
        <authorList>
            <person name="Gibbons H.S."/>
            <person name="Broomall S.M."/>
            <person name="McNew L.A."/>
            <person name="Daligault H."/>
            <person name="Chapman C."/>
            <person name="Bruce D."/>
            <person name="Karavis M."/>
            <person name="Krepps M."/>
            <person name="McGregor P.A."/>
            <person name="Hong C."/>
            <person name="Park K.H."/>
            <person name="Akmal A."/>
            <person name="Feldman A."/>
            <person name="Lin J.S."/>
            <person name="Chang W.E."/>
            <person name="Higgs B.W."/>
            <person name="Demirev P."/>
            <person name="Lindquist J."/>
            <person name="Liem A."/>
            <person name="Fochler E."/>
            <person name="Read T.D."/>
            <person name="Tapia R."/>
            <person name="Johnson S."/>
            <person name="Bishop-Lilly K.A."/>
            <person name="Detter C."/>
            <person name="Han C."/>
            <person name="Sozhamannan S."/>
            <person name="Rosenzweig C.N."/>
            <person name="Skowronski E.W."/>
        </authorList>
    </citation>
    <scope>NUCLEOTIDE SEQUENCE [LARGE SCALE GENOMIC DNA]</scope>
    <source>
        <strain evidence="2 3">TPS4-2</strain>
    </source>
</reference>
<organism evidence="2 3">
    <name type="scientific">Idiomarina piscisalsi</name>
    <dbReference type="NCBI Taxonomy" id="1096243"/>
    <lineage>
        <taxon>Bacteria</taxon>
        <taxon>Pseudomonadati</taxon>
        <taxon>Pseudomonadota</taxon>
        <taxon>Gammaproteobacteria</taxon>
        <taxon>Alteromonadales</taxon>
        <taxon>Idiomarinaceae</taxon>
        <taxon>Idiomarina</taxon>
    </lineage>
</organism>
<comment type="caution">
    <text evidence="2">The sequence shown here is derived from an EMBL/GenBank/DDBJ whole genome shotgun (WGS) entry which is preliminary data.</text>
</comment>
<dbReference type="Proteomes" id="UP000288361">
    <property type="component" value="Unassembled WGS sequence"/>
</dbReference>
<evidence type="ECO:0000313" key="3">
    <source>
        <dbReference type="Proteomes" id="UP000288361"/>
    </source>
</evidence>